<proteinExistence type="predicted"/>
<dbReference type="PROSITE" id="PS50222">
    <property type="entry name" value="EF_HAND_2"/>
    <property type="match status" value="1"/>
</dbReference>
<name>A0A226DX05_FOLCA</name>
<dbReference type="EMBL" id="LNIX01000010">
    <property type="protein sequence ID" value="OXA49759.1"/>
    <property type="molecule type" value="Genomic_DNA"/>
</dbReference>
<dbReference type="AlphaFoldDB" id="A0A226DX05"/>
<accession>A0A226DX05</accession>
<keyword evidence="3" id="KW-1185">Reference proteome</keyword>
<comment type="caution">
    <text evidence="2">The sequence shown here is derived from an EMBL/GenBank/DDBJ whole genome shotgun (WGS) entry which is preliminary data.</text>
</comment>
<dbReference type="OrthoDB" id="6480673at2759"/>
<protein>
    <submittedName>
        <fullName evidence="2">Caltractin</fullName>
    </submittedName>
</protein>
<sequence>MSSTDQSFSRDEVERAFQNMRSYSETSKTIEVSDLGPLFKCLGYRCTPEQFSEYEIMWIGAFEGKIPLDVFAALMVALDDNGQLMKILVTALDRDKDGVVSEGEFQAIADTDKDGKVSIDEAVEWFTKQGKTH</sequence>
<dbReference type="InterPro" id="IPR002048">
    <property type="entry name" value="EF_hand_dom"/>
</dbReference>
<evidence type="ECO:0000259" key="1">
    <source>
        <dbReference type="PROSITE" id="PS50222"/>
    </source>
</evidence>
<evidence type="ECO:0000313" key="3">
    <source>
        <dbReference type="Proteomes" id="UP000198287"/>
    </source>
</evidence>
<dbReference type="Gene3D" id="1.10.238.10">
    <property type="entry name" value="EF-hand"/>
    <property type="match status" value="1"/>
</dbReference>
<dbReference type="Proteomes" id="UP000198287">
    <property type="component" value="Unassembled WGS sequence"/>
</dbReference>
<dbReference type="SUPFAM" id="SSF47473">
    <property type="entry name" value="EF-hand"/>
    <property type="match status" value="1"/>
</dbReference>
<dbReference type="InterPro" id="IPR011992">
    <property type="entry name" value="EF-hand-dom_pair"/>
</dbReference>
<gene>
    <name evidence="2" type="ORF">Fcan01_15348</name>
</gene>
<evidence type="ECO:0000313" key="2">
    <source>
        <dbReference type="EMBL" id="OXA49759.1"/>
    </source>
</evidence>
<feature type="domain" description="EF-hand" evidence="1">
    <location>
        <begin position="110"/>
        <end position="132"/>
    </location>
</feature>
<reference evidence="2 3" key="1">
    <citation type="submission" date="2015-12" db="EMBL/GenBank/DDBJ databases">
        <title>The genome of Folsomia candida.</title>
        <authorList>
            <person name="Faddeeva A."/>
            <person name="Derks M.F."/>
            <person name="Anvar Y."/>
            <person name="Smit S."/>
            <person name="Van Straalen N."/>
            <person name="Roelofs D."/>
        </authorList>
    </citation>
    <scope>NUCLEOTIDE SEQUENCE [LARGE SCALE GENOMIC DNA]</scope>
    <source>
        <strain evidence="2 3">VU population</strain>
        <tissue evidence="2">Whole body</tissue>
    </source>
</reference>
<dbReference type="GO" id="GO:0005509">
    <property type="term" value="F:calcium ion binding"/>
    <property type="evidence" value="ECO:0007669"/>
    <property type="project" value="InterPro"/>
</dbReference>
<organism evidence="2 3">
    <name type="scientific">Folsomia candida</name>
    <name type="common">Springtail</name>
    <dbReference type="NCBI Taxonomy" id="158441"/>
    <lineage>
        <taxon>Eukaryota</taxon>
        <taxon>Metazoa</taxon>
        <taxon>Ecdysozoa</taxon>
        <taxon>Arthropoda</taxon>
        <taxon>Hexapoda</taxon>
        <taxon>Collembola</taxon>
        <taxon>Entomobryomorpha</taxon>
        <taxon>Isotomoidea</taxon>
        <taxon>Isotomidae</taxon>
        <taxon>Proisotominae</taxon>
        <taxon>Folsomia</taxon>
    </lineage>
</organism>